<dbReference type="InterPro" id="IPR050388">
    <property type="entry name" value="ABC_Ni/Peptide_Import"/>
</dbReference>
<dbReference type="EMBL" id="JBHUMR010000001">
    <property type="protein sequence ID" value="MFD2615730.1"/>
    <property type="molecule type" value="Genomic_DNA"/>
</dbReference>
<organism evidence="9 10">
    <name type="scientific">Terrilactibacillus laevilacticus</name>
    <dbReference type="NCBI Taxonomy" id="1380157"/>
    <lineage>
        <taxon>Bacteria</taxon>
        <taxon>Bacillati</taxon>
        <taxon>Bacillota</taxon>
        <taxon>Bacilli</taxon>
        <taxon>Bacillales</taxon>
        <taxon>Bacillaceae</taxon>
        <taxon>Terrilactibacillus</taxon>
    </lineage>
</organism>
<dbReference type="Proteomes" id="UP001597458">
    <property type="component" value="Unassembled WGS sequence"/>
</dbReference>
<keyword evidence="6 9" id="KW-0067">ATP-binding</keyword>
<dbReference type="PANTHER" id="PTHR43297:SF2">
    <property type="entry name" value="DIPEPTIDE TRANSPORT ATP-BINDING PROTEIN DPPD"/>
    <property type="match status" value="1"/>
</dbReference>
<keyword evidence="4" id="KW-1003">Cell membrane</keyword>
<sequence length="347" mass="38760">MNNGSTNILEIENLTTTLRIPGGKVSVVEGISFNVKAGEKLVIVGESGSGKSMTINSILQMVPDSLIDSYKGIIKIDGENILEMSKRKFKDIRGKKISLVAQNAMTSLDPSYKIGKQVMEIYRHNHKKASKEEAKKETLILLDKMGIKNPEHVFHSYPHELSGGLRQRVVIAMALTGNPKLIIADEPTSALDPTLQLQILDLLNEINQKFGTSILMITHDFGVVSYFADRVIVMYAGEILEMGTVDEVINYPLHPYTKGLLKCIPDLSWLDKEDKIEKRKLSSISGEVPNLAKKLTGCRFAPRVSDIPEDYHESSPKMHKITDTHWVRCTCYQYYLKDSIAGLEGVK</sequence>
<dbReference type="Pfam" id="PF00005">
    <property type="entry name" value="ABC_tran"/>
    <property type="match status" value="1"/>
</dbReference>
<keyword evidence="10" id="KW-1185">Reference proteome</keyword>
<evidence type="ECO:0000259" key="8">
    <source>
        <dbReference type="PROSITE" id="PS50893"/>
    </source>
</evidence>
<gene>
    <name evidence="9" type="ORF">ACFSTF_00020</name>
</gene>
<keyword evidence="5" id="KW-0547">Nucleotide-binding</keyword>
<dbReference type="PROSITE" id="PS50893">
    <property type="entry name" value="ABC_TRANSPORTER_2"/>
    <property type="match status" value="1"/>
</dbReference>
<dbReference type="SUPFAM" id="SSF52540">
    <property type="entry name" value="P-loop containing nucleoside triphosphate hydrolases"/>
    <property type="match status" value="1"/>
</dbReference>
<dbReference type="SMART" id="SM00382">
    <property type="entry name" value="AAA"/>
    <property type="match status" value="1"/>
</dbReference>
<dbReference type="InterPro" id="IPR027417">
    <property type="entry name" value="P-loop_NTPase"/>
</dbReference>
<protein>
    <submittedName>
        <fullName evidence="9">ABC transporter ATP-binding protein</fullName>
    </submittedName>
</protein>
<evidence type="ECO:0000256" key="1">
    <source>
        <dbReference type="ARBA" id="ARBA00004202"/>
    </source>
</evidence>
<comment type="subcellular location">
    <subcellularLocation>
        <location evidence="1">Cell membrane</location>
        <topology evidence="1">Peripheral membrane protein</topology>
    </subcellularLocation>
</comment>
<evidence type="ECO:0000256" key="6">
    <source>
        <dbReference type="ARBA" id="ARBA00022840"/>
    </source>
</evidence>
<dbReference type="InterPro" id="IPR003593">
    <property type="entry name" value="AAA+_ATPase"/>
</dbReference>
<feature type="domain" description="ABC transporter" evidence="8">
    <location>
        <begin position="9"/>
        <end position="261"/>
    </location>
</feature>
<keyword evidence="3" id="KW-0813">Transport</keyword>
<comment type="similarity">
    <text evidence="2">Belongs to the ABC transporter superfamily.</text>
</comment>
<evidence type="ECO:0000256" key="7">
    <source>
        <dbReference type="ARBA" id="ARBA00023136"/>
    </source>
</evidence>
<evidence type="ECO:0000313" key="10">
    <source>
        <dbReference type="Proteomes" id="UP001597458"/>
    </source>
</evidence>
<dbReference type="GO" id="GO:0005524">
    <property type="term" value="F:ATP binding"/>
    <property type="evidence" value="ECO:0007669"/>
    <property type="project" value="UniProtKB-KW"/>
</dbReference>
<evidence type="ECO:0000256" key="2">
    <source>
        <dbReference type="ARBA" id="ARBA00005417"/>
    </source>
</evidence>
<dbReference type="NCBIfam" id="TIGR01727">
    <property type="entry name" value="oligo_HPY"/>
    <property type="match status" value="1"/>
</dbReference>
<accession>A0ABW5PLQ9</accession>
<dbReference type="InterPro" id="IPR003439">
    <property type="entry name" value="ABC_transporter-like_ATP-bd"/>
</dbReference>
<keyword evidence="7" id="KW-0472">Membrane</keyword>
<dbReference type="CDD" id="cd03257">
    <property type="entry name" value="ABC_NikE_OppD_transporters"/>
    <property type="match status" value="1"/>
</dbReference>
<evidence type="ECO:0000256" key="5">
    <source>
        <dbReference type="ARBA" id="ARBA00022741"/>
    </source>
</evidence>
<name>A0ABW5PLQ9_9BACI</name>
<dbReference type="PANTHER" id="PTHR43297">
    <property type="entry name" value="OLIGOPEPTIDE TRANSPORT ATP-BINDING PROTEIN APPD"/>
    <property type="match status" value="1"/>
</dbReference>
<evidence type="ECO:0000256" key="3">
    <source>
        <dbReference type="ARBA" id="ARBA00022448"/>
    </source>
</evidence>
<dbReference type="RefSeq" id="WP_141191364.1">
    <property type="nucleotide sequence ID" value="NZ_JBHUMR010000001.1"/>
</dbReference>
<dbReference type="Gene3D" id="3.40.50.300">
    <property type="entry name" value="P-loop containing nucleotide triphosphate hydrolases"/>
    <property type="match status" value="1"/>
</dbReference>
<evidence type="ECO:0000313" key="9">
    <source>
        <dbReference type="EMBL" id="MFD2615730.1"/>
    </source>
</evidence>
<dbReference type="Pfam" id="PF08352">
    <property type="entry name" value="oligo_HPY"/>
    <property type="match status" value="1"/>
</dbReference>
<comment type="caution">
    <text evidence="9">The sequence shown here is derived from an EMBL/GenBank/DDBJ whole genome shotgun (WGS) entry which is preliminary data.</text>
</comment>
<dbReference type="InterPro" id="IPR013563">
    <property type="entry name" value="Oligopep_ABC_C"/>
</dbReference>
<proteinExistence type="inferred from homology"/>
<evidence type="ECO:0000256" key="4">
    <source>
        <dbReference type="ARBA" id="ARBA00022475"/>
    </source>
</evidence>
<reference evidence="10" key="1">
    <citation type="journal article" date="2019" name="Int. J. Syst. Evol. Microbiol.">
        <title>The Global Catalogue of Microorganisms (GCM) 10K type strain sequencing project: providing services to taxonomists for standard genome sequencing and annotation.</title>
        <authorList>
            <consortium name="The Broad Institute Genomics Platform"/>
            <consortium name="The Broad Institute Genome Sequencing Center for Infectious Disease"/>
            <person name="Wu L."/>
            <person name="Ma J."/>
        </authorList>
    </citation>
    <scope>NUCLEOTIDE SEQUENCE [LARGE SCALE GENOMIC DNA]</scope>
    <source>
        <strain evidence="10">TISTR 2241</strain>
    </source>
</reference>